<keyword evidence="2" id="KW-1185">Reference proteome</keyword>
<evidence type="ECO:0000313" key="2">
    <source>
        <dbReference type="Proteomes" id="UP000053732"/>
    </source>
</evidence>
<accession>A0A0G4PRC3</accession>
<dbReference type="Proteomes" id="UP000053732">
    <property type="component" value="Unassembled WGS sequence"/>
</dbReference>
<dbReference type="AlphaFoldDB" id="A0A0G4PRC3"/>
<organism evidence="1 2">
    <name type="scientific">Penicillium camemberti (strain FM 013)</name>
    <dbReference type="NCBI Taxonomy" id="1429867"/>
    <lineage>
        <taxon>Eukaryota</taxon>
        <taxon>Fungi</taxon>
        <taxon>Dikarya</taxon>
        <taxon>Ascomycota</taxon>
        <taxon>Pezizomycotina</taxon>
        <taxon>Eurotiomycetes</taxon>
        <taxon>Eurotiomycetidae</taxon>
        <taxon>Eurotiales</taxon>
        <taxon>Aspergillaceae</taxon>
        <taxon>Penicillium</taxon>
    </lineage>
</organism>
<proteinExistence type="predicted"/>
<reference evidence="1 2" key="1">
    <citation type="journal article" date="2014" name="Nat. Commun.">
        <title>Multiple recent horizontal transfers of a large genomic region in cheese making fungi.</title>
        <authorList>
            <person name="Cheeseman K."/>
            <person name="Ropars J."/>
            <person name="Renault P."/>
            <person name="Dupont J."/>
            <person name="Gouzy J."/>
            <person name="Branca A."/>
            <person name="Abraham A.L."/>
            <person name="Ceppi M."/>
            <person name="Conseiller E."/>
            <person name="Debuchy R."/>
            <person name="Malagnac F."/>
            <person name="Goarin A."/>
            <person name="Silar P."/>
            <person name="Lacoste S."/>
            <person name="Sallet E."/>
            <person name="Bensimon A."/>
            <person name="Giraud T."/>
            <person name="Brygoo Y."/>
        </authorList>
    </citation>
    <scope>NUCLEOTIDE SEQUENCE [LARGE SCALE GENOMIC DNA]</scope>
    <source>
        <strain evidence="2">FM 013</strain>
    </source>
</reference>
<protein>
    <submittedName>
        <fullName evidence="1">Str. FM013</fullName>
    </submittedName>
</protein>
<sequence>MARKGWYSSVVPHIQDANLVIDFPCGRFLGPGFYLMMSALWIPMKRQLGRIAEQATSWKNWFENSDYDGLMTSRTQSRLASNKCINPTALYQHVDASDNSFDEGWSNGVEFLPDGNGYNPRFFSMIIMREWAGGCVKRSWKFPSGWRDIQTDLPCPKGTS</sequence>
<name>A0A0G4PRC3_PENC3</name>
<gene>
    <name evidence="1" type="ORF">PCAMFM013_S031g000113</name>
</gene>
<evidence type="ECO:0000313" key="1">
    <source>
        <dbReference type="EMBL" id="CRL28945.1"/>
    </source>
</evidence>
<dbReference type="EMBL" id="HG793164">
    <property type="protein sequence ID" value="CRL28945.1"/>
    <property type="molecule type" value="Genomic_DNA"/>
</dbReference>